<dbReference type="PROSITE" id="PS01081">
    <property type="entry name" value="HTH_TETR_1"/>
    <property type="match status" value="1"/>
</dbReference>
<evidence type="ECO:0000313" key="8">
    <source>
        <dbReference type="Proteomes" id="UP001597368"/>
    </source>
</evidence>
<name>A0ABW4SR89_9ACTN</name>
<dbReference type="Gene3D" id="1.10.357.10">
    <property type="entry name" value="Tetracycline Repressor, domain 2"/>
    <property type="match status" value="1"/>
</dbReference>
<dbReference type="Proteomes" id="UP001597368">
    <property type="component" value="Unassembled WGS sequence"/>
</dbReference>
<evidence type="ECO:0000256" key="2">
    <source>
        <dbReference type="ARBA" id="ARBA00023125"/>
    </source>
</evidence>
<evidence type="ECO:0000313" key="7">
    <source>
        <dbReference type="EMBL" id="MFD1930899.1"/>
    </source>
</evidence>
<dbReference type="Pfam" id="PF02909">
    <property type="entry name" value="TetR_C_1"/>
    <property type="match status" value="1"/>
</dbReference>
<dbReference type="RefSeq" id="WP_379569743.1">
    <property type="nucleotide sequence ID" value="NZ_JBHUFV010000006.1"/>
</dbReference>
<dbReference type="PROSITE" id="PS50977">
    <property type="entry name" value="HTH_TETR_2"/>
    <property type="match status" value="1"/>
</dbReference>
<dbReference type="InterPro" id="IPR001647">
    <property type="entry name" value="HTH_TetR"/>
</dbReference>
<dbReference type="InterPro" id="IPR023772">
    <property type="entry name" value="DNA-bd_HTH_TetR-type_CS"/>
</dbReference>
<comment type="caution">
    <text evidence="7">The sequence shown here is derived from an EMBL/GenBank/DDBJ whole genome shotgun (WGS) entry which is preliminary data.</text>
</comment>
<feature type="domain" description="HTH tetR-type" evidence="6">
    <location>
        <begin position="24"/>
        <end position="84"/>
    </location>
</feature>
<organism evidence="7 8">
    <name type="scientific">Nonomuraea mangrovi</name>
    <dbReference type="NCBI Taxonomy" id="2316207"/>
    <lineage>
        <taxon>Bacteria</taxon>
        <taxon>Bacillati</taxon>
        <taxon>Actinomycetota</taxon>
        <taxon>Actinomycetes</taxon>
        <taxon>Streptosporangiales</taxon>
        <taxon>Streptosporangiaceae</taxon>
        <taxon>Nonomuraea</taxon>
    </lineage>
</organism>
<keyword evidence="3" id="KW-0804">Transcription</keyword>
<evidence type="ECO:0000256" key="4">
    <source>
        <dbReference type="PROSITE-ProRule" id="PRU00335"/>
    </source>
</evidence>
<keyword evidence="1" id="KW-0805">Transcription regulation</keyword>
<feature type="region of interest" description="Disordered" evidence="5">
    <location>
        <begin position="1"/>
        <end position="26"/>
    </location>
</feature>
<evidence type="ECO:0000256" key="5">
    <source>
        <dbReference type="SAM" id="MobiDB-lite"/>
    </source>
</evidence>
<keyword evidence="8" id="KW-1185">Reference proteome</keyword>
<evidence type="ECO:0000256" key="1">
    <source>
        <dbReference type="ARBA" id="ARBA00023015"/>
    </source>
</evidence>
<dbReference type="InterPro" id="IPR009057">
    <property type="entry name" value="Homeodomain-like_sf"/>
</dbReference>
<dbReference type="PANTHER" id="PTHR30055:SF151">
    <property type="entry name" value="TRANSCRIPTIONAL REGULATORY PROTEIN"/>
    <property type="match status" value="1"/>
</dbReference>
<dbReference type="SUPFAM" id="SSF48498">
    <property type="entry name" value="Tetracyclin repressor-like, C-terminal domain"/>
    <property type="match status" value="1"/>
</dbReference>
<dbReference type="InterPro" id="IPR036271">
    <property type="entry name" value="Tet_transcr_reg_TetR-rel_C_sf"/>
</dbReference>
<feature type="DNA-binding region" description="H-T-H motif" evidence="4">
    <location>
        <begin position="47"/>
        <end position="66"/>
    </location>
</feature>
<dbReference type="InterPro" id="IPR050109">
    <property type="entry name" value="HTH-type_TetR-like_transc_reg"/>
</dbReference>
<accession>A0ABW4SR89</accession>
<sequence>MPAPDDQPIPSVWARPRKQREQPTLSPESIVAEAIRLLDAEGVENLSMRRLGQRLNAGATSLYRHVANKDELIELVVDEVYGELRVPDPGDPAGWRAAITEGAHSLRAMILRHPWVAAVLGQVGLASLGPNLGRQSGRMLAHFSQAGFQAGEAGQAMDTLIAYVIGMTTSEAAYLSMLARSGKTEQEWIAGLRPLTEQAVRDEPMLSDLYAAMQGEDPAKTRDANFTYGLERVLDGLAARLGSQG</sequence>
<evidence type="ECO:0000259" key="6">
    <source>
        <dbReference type="PROSITE" id="PS50977"/>
    </source>
</evidence>
<dbReference type="Pfam" id="PF00440">
    <property type="entry name" value="TetR_N"/>
    <property type="match status" value="1"/>
</dbReference>
<dbReference type="Gene3D" id="1.10.10.60">
    <property type="entry name" value="Homeodomain-like"/>
    <property type="match status" value="1"/>
</dbReference>
<gene>
    <name evidence="7" type="ORF">ACFSKW_05345</name>
</gene>
<dbReference type="EMBL" id="JBHUFV010000006">
    <property type="protein sequence ID" value="MFD1930899.1"/>
    <property type="molecule type" value="Genomic_DNA"/>
</dbReference>
<dbReference type="InterPro" id="IPR004111">
    <property type="entry name" value="Repressor_TetR_C"/>
</dbReference>
<dbReference type="SUPFAM" id="SSF46689">
    <property type="entry name" value="Homeodomain-like"/>
    <property type="match status" value="1"/>
</dbReference>
<reference evidence="8" key="1">
    <citation type="journal article" date="2019" name="Int. J. Syst. Evol. Microbiol.">
        <title>The Global Catalogue of Microorganisms (GCM) 10K type strain sequencing project: providing services to taxonomists for standard genome sequencing and annotation.</title>
        <authorList>
            <consortium name="The Broad Institute Genomics Platform"/>
            <consortium name="The Broad Institute Genome Sequencing Center for Infectious Disease"/>
            <person name="Wu L."/>
            <person name="Ma J."/>
        </authorList>
    </citation>
    <scope>NUCLEOTIDE SEQUENCE [LARGE SCALE GENOMIC DNA]</scope>
    <source>
        <strain evidence="8">ICMP 6774ER</strain>
    </source>
</reference>
<proteinExistence type="predicted"/>
<protein>
    <submittedName>
        <fullName evidence="7">TetR/AcrR family transcriptional regulator C-terminal domain-containing protein</fullName>
    </submittedName>
</protein>
<keyword evidence="2 4" id="KW-0238">DNA-binding</keyword>
<dbReference type="PANTHER" id="PTHR30055">
    <property type="entry name" value="HTH-TYPE TRANSCRIPTIONAL REGULATOR RUTR"/>
    <property type="match status" value="1"/>
</dbReference>
<evidence type="ECO:0000256" key="3">
    <source>
        <dbReference type="ARBA" id="ARBA00023163"/>
    </source>
</evidence>